<accession>A0AA38HMY9</accession>
<comment type="similarity">
    <text evidence="2">Belongs to the Rieske iron-sulfur protein family.</text>
</comment>
<dbReference type="CDD" id="cd03470">
    <property type="entry name" value="Rieske_cytochrome_bc1"/>
    <property type="match status" value="1"/>
</dbReference>
<evidence type="ECO:0000256" key="3">
    <source>
        <dbReference type="ARBA" id="ARBA00022692"/>
    </source>
</evidence>
<dbReference type="EMBL" id="JALNTZ010001394">
    <property type="protein sequence ID" value="KAJ3625390.1"/>
    <property type="molecule type" value="Genomic_DNA"/>
</dbReference>
<evidence type="ECO:0000256" key="4">
    <source>
        <dbReference type="ARBA" id="ARBA00022714"/>
    </source>
</evidence>
<dbReference type="InterPro" id="IPR006317">
    <property type="entry name" value="Ubiquinol_cyt_c_Rdtase_Fe-S-su"/>
</dbReference>
<evidence type="ECO:0000256" key="11">
    <source>
        <dbReference type="RuleBase" id="RU004494"/>
    </source>
</evidence>
<evidence type="ECO:0000256" key="8">
    <source>
        <dbReference type="ARBA" id="ARBA00023014"/>
    </source>
</evidence>
<dbReference type="InterPro" id="IPR037008">
    <property type="entry name" value="bc1_Rieske_TM_sf"/>
</dbReference>
<evidence type="ECO:0000259" key="13">
    <source>
        <dbReference type="PROSITE" id="PS51296"/>
    </source>
</evidence>
<name>A0AA38HMY9_9CUCU</name>
<evidence type="ECO:0000256" key="1">
    <source>
        <dbReference type="ARBA" id="ARBA00004167"/>
    </source>
</evidence>
<dbReference type="InterPro" id="IPR005805">
    <property type="entry name" value="Rieske_Fe-S_prot_C"/>
</dbReference>
<keyword evidence="12" id="KW-0496">Mitochondrion</keyword>
<evidence type="ECO:0000256" key="5">
    <source>
        <dbReference type="ARBA" id="ARBA00022723"/>
    </source>
</evidence>
<keyword evidence="3" id="KW-0812">Transmembrane</keyword>
<dbReference type="EC" id="7.1.1.8" evidence="11"/>
<dbReference type="PANTHER" id="PTHR10134">
    <property type="entry name" value="CYTOCHROME B-C1 COMPLEX SUBUNIT RIESKE, MITOCHONDRIAL"/>
    <property type="match status" value="1"/>
</dbReference>
<reference evidence="14" key="1">
    <citation type="journal article" date="2023" name="G3 (Bethesda)">
        <title>Whole genome assemblies of Zophobas morio and Tenebrio molitor.</title>
        <authorList>
            <person name="Kaur S."/>
            <person name="Stinson S.A."/>
            <person name="diCenzo G.C."/>
        </authorList>
    </citation>
    <scope>NUCLEOTIDE SEQUENCE</scope>
    <source>
        <strain evidence="14">QUZm001</strain>
    </source>
</reference>
<keyword evidence="5" id="KW-0479">Metal-binding</keyword>
<dbReference type="InterPro" id="IPR014349">
    <property type="entry name" value="Rieske_Fe-S_prot"/>
</dbReference>
<proteinExistence type="inferred from homology"/>
<dbReference type="GO" id="GO:0008121">
    <property type="term" value="F:quinol-cytochrome-c reductase activity"/>
    <property type="evidence" value="ECO:0007669"/>
    <property type="project" value="UniProtKB-EC"/>
</dbReference>
<dbReference type="InterPro" id="IPR017941">
    <property type="entry name" value="Rieske_2Fe-2S"/>
</dbReference>
<keyword evidence="8" id="KW-0411">Iron-sulfur</keyword>
<comment type="subcellular location">
    <subcellularLocation>
        <location evidence="1">Membrane</location>
        <topology evidence="1">Single-pass membrane protein</topology>
    </subcellularLocation>
    <subcellularLocation>
        <location evidence="12">Mitochondrion inner membrane</location>
    </subcellularLocation>
</comment>
<dbReference type="InterPro" id="IPR036922">
    <property type="entry name" value="Rieske_2Fe-2S_sf"/>
</dbReference>
<comment type="cofactor">
    <cofactor evidence="11">
        <name>[2Fe-2S] cluster</name>
        <dbReference type="ChEBI" id="CHEBI:190135"/>
    </cofactor>
    <text evidence="11">Binds 1 [2Fe-2S] cluster per subunit.</text>
</comment>
<dbReference type="SUPFAM" id="SSF50022">
    <property type="entry name" value="ISP domain"/>
    <property type="match status" value="1"/>
</dbReference>
<comment type="miscellaneous">
    <text evidence="11">The Rieske protein is a high potential 2Fe-2S protein.</text>
</comment>
<dbReference type="FunFam" id="2.102.10.10:FF:000001">
    <property type="entry name" value="Cytochrome b-c1 complex subunit Rieske, mitochondrial"/>
    <property type="match status" value="1"/>
</dbReference>
<sequence length="245" mass="27023">MSVYLKCIADTSKACAYEGSYESARAHWWLENLRTRSNKQSTALSLLGAIRFAHTDLEPPSFDCYRRGTGRDYRGEYQKSRVFTYLMTGGAAIAGSISAKNIVHSLVGYMAPSEDVLALAKVEVGIKDIPEGSSISVMWRGKPLFIRHRTQEEIDEANSVDITSLRHPEADSDRVKDPRYLIMIGVCTHLGCIPVGEAGDYGGWFCPCHGSHYDISGRIRKGPAPTNMEIPPYVFVDNNSAVVVG</sequence>
<dbReference type="GO" id="GO:0051537">
    <property type="term" value="F:2 iron, 2 sulfur cluster binding"/>
    <property type="evidence" value="ECO:0007669"/>
    <property type="project" value="UniProtKB-KW"/>
</dbReference>
<keyword evidence="7" id="KW-0408">Iron</keyword>
<evidence type="ECO:0000256" key="7">
    <source>
        <dbReference type="ARBA" id="ARBA00023004"/>
    </source>
</evidence>
<dbReference type="Gene3D" id="1.20.5.270">
    <property type="entry name" value="Ubiquinol cytochrome reductase, transmembrane domain"/>
    <property type="match status" value="1"/>
</dbReference>
<dbReference type="Proteomes" id="UP001168821">
    <property type="component" value="Unassembled WGS sequence"/>
</dbReference>
<dbReference type="InterPro" id="IPR004192">
    <property type="entry name" value="Rieske_TM"/>
</dbReference>
<evidence type="ECO:0000256" key="10">
    <source>
        <dbReference type="ARBA" id="ARBA00023157"/>
    </source>
</evidence>
<evidence type="ECO:0000313" key="15">
    <source>
        <dbReference type="Proteomes" id="UP001168821"/>
    </source>
</evidence>
<evidence type="ECO:0000256" key="6">
    <source>
        <dbReference type="ARBA" id="ARBA00022989"/>
    </source>
</evidence>
<keyword evidence="6" id="KW-1133">Transmembrane helix</keyword>
<evidence type="ECO:0000256" key="2">
    <source>
        <dbReference type="ARBA" id="ARBA00010651"/>
    </source>
</evidence>
<feature type="domain" description="Rieske" evidence="13">
    <location>
        <begin position="174"/>
        <end position="242"/>
    </location>
</feature>
<gene>
    <name evidence="14" type="ORF">Zmor_004248</name>
</gene>
<dbReference type="NCBIfam" id="TIGR01416">
    <property type="entry name" value="Rieske_proteo"/>
    <property type="match status" value="1"/>
</dbReference>
<keyword evidence="4" id="KW-0001">2Fe-2S</keyword>
<evidence type="ECO:0000256" key="12">
    <source>
        <dbReference type="RuleBase" id="RU004495"/>
    </source>
</evidence>
<protein>
    <recommendedName>
        <fullName evidence="11">Cytochrome b-c1 complex subunit Rieske, mitochondrial</fullName>
        <ecNumber evidence="11">7.1.1.8</ecNumber>
    </recommendedName>
</protein>
<dbReference type="Gene3D" id="2.102.10.10">
    <property type="entry name" value="Rieske [2Fe-2S] iron-sulphur domain"/>
    <property type="match status" value="1"/>
</dbReference>
<dbReference type="GO" id="GO:0046872">
    <property type="term" value="F:metal ion binding"/>
    <property type="evidence" value="ECO:0007669"/>
    <property type="project" value="UniProtKB-KW"/>
</dbReference>
<evidence type="ECO:0000313" key="14">
    <source>
        <dbReference type="EMBL" id="KAJ3625390.1"/>
    </source>
</evidence>
<comment type="catalytic activity">
    <reaction evidence="11">
        <text>a quinol + 2 Fe(III)-[cytochrome c](out) = a quinone + 2 Fe(II)-[cytochrome c](out) + 2 H(+)(out)</text>
        <dbReference type="Rhea" id="RHEA:11484"/>
        <dbReference type="Rhea" id="RHEA-COMP:10350"/>
        <dbReference type="Rhea" id="RHEA-COMP:14399"/>
        <dbReference type="ChEBI" id="CHEBI:15378"/>
        <dbReference type="ChEBI" id="CHEBI:24646"/>
        <dbReference type="ChEBI" id="CHEBI:29033"/>
        <dbReference type="ChEBI" id="CHEBI:29034"/>
        <dbReference type="ChEBI" id="CHEBI:132124"/>
        <dbReference type="EC" id="7.1.1.8"/>
    </reaction>
</comment>
<organism evidence="14 15">
    <name type="scientific">Zophobas morio</name>
    <dbReference type="NCBI Taxonomy" id="2755281"/>
    <lineage>
        <taxon>Eukaryota</taxon>
        <taxon>Metazoa</taxon>
        <taxon>Ecdysozoa</taxon>
        <taxon>Arthropoda</taxon>
        <taxon>Hexapoda</taxon>
        <taxon>Insecta</taxon>
        <taxon>Pterygota</taxon>
        <taxon>Neoptera</taxon>
        <taxon>Endopterygota</taxon>
        <taxon>Coleoptera</taxon>
        <taxon>Polyphaga</taxon>
        <taxon>Cucujiformia</taxon>
        <taxon>Tenebrionidae</taxon>
        <taxon>Zophobas</taxon>
    </lineage>
</organism>
<dbReference type="Pfam" id="PF00355">
    <property type="entry name" value="Rieske"/>
    <property type="match status" value="1"/>
</dbReference>
<dbReference type="GO" id="GO:0005743">
    <property type="term" value="C:mitochondrial inner membrane"/>
    <property type="evidence" value="ECO:0007669"/>
    <property type="project" value="UniProtKB-SubCell"/>
</dbReference>
<evidence type="ECO:0000256" key="9">
    <source>
        <dbReference type="ARBA" id="ARBA00023136"/>
    </source>
</evidence>
<dbReference type="AlphaFoldDB" id="A0AA38HMY9"/>
<dbReference type="PROSITE" id="PS51296">
    <property type="entry name" value="RIESKE"/>
    <property type="match status" value="1"/>
</dbReference>
<keyword evidence="9" id="KW-0472">Membrane</keyword>
<keyword evidence="11" id="KW-0249">Electron transport</keyword>
<keyword evidence="10" id="KW-1015">Disulfide bond</keyword>
<dbReference type="Pfam" id="PF02921">
    <property type="entry name" value="UCR_TM"/>
    <property type="match status" value="1"/>
</dbReference>
<dbReference type="PRINTS" id="PR00162">
    <property type="entry name" value="RIESKE"/>
</dbReference>
<keyword evidence="11" id="KW-0813">Transport</keyword>
<comment type="caution">
    <text evidence="14">The sequence shown here is derived from an EMBL/GenBank/DDBJ whole genome shotgun (WGS) entry which is preliminary data.</text>
</comment>
<dbReference type="SUPFAM" id="SSF81502">
    <property type="entry name" value="ISP transmembrane anchor"/>
    <property type="match status" value="1"/>
</dbReference>
<keyword evidence="15" id="KW-1185">Reference proteome</keyword>
<keyword evidence="12" id="KW-0679">Respiratory chain</keyword>